<organism evidence="2 3">
    <name type="scientific">Parasulfitobacter algicola</name>
    <dbReference type="NCBI Taxonomy" id="2614809"/>
    <lineage>
        <taxon>Bacteria</taxon>
        <taxon>Pseudomonadati</taxon>
        <taxon>Pseudomonadota</taxon>
        <taxon>Alphaproteobacteria</taxon>
        <taxon>Rhodobacterales</taxon>
        <taxon>Roseobacteraceae</taxon>
        <taxon>Parasulfitobacter</taxon>
    </lineage>
</organism>
<evidence type="ECO:0000313" key="2">
    <source>
        <dbReference type="EMBL" id="NSX54256.1"/>
    </source>
</evidence>
<evidence type="ECO:0000259" key="1">
    <source>
        <dbReference type="Pfam" id="PF00149"/>
    </source>
</evidence>
<gene>
    <name evidence="2" type="ORF">HRQ87_05535</name>
</gene>
<proteinExistence type="predicted"/>
<dbReference type="Proteomes" id="UP000777935">
    <property type="component" value="Unassembled WGS sequence"/>
</dbReference>
<accession>A0ABX2IMZ4</accession>
<dbReference type="CDD" id="cd00144">
    <property type="entry name" value="MPP_PPP_family"/>
    <property type="match status" value="1"/>
</dbReference>
<sequence length="241" mass="27023">MLYAIGDIHGQIEMLESALDLIHADGGPDAEIVFLGDYVDRGPDSRSVLDTLINGVNVGKPWTCLKGNHDRMFEWFLEDHPIQDPHLFIDLHWLHDRLGGLETLASYGLETKERRRLGDLHDEARCAVPQAHIDFLKNLPLVHESDDLQFVHAGIRPGIAMQDQAENDLLWIREEFVTHTDPHHKLIVHGHTALDHPEHFGNRIDLDGGAGYGRPLIPAVFEGADCWVLKQTGRAALKATS</sequence>
<name>A0ABX2IMZ4_9RHOB</name>
<dbReference type="InterPro" id="IPR004843">
    <property type="entry name" value="Calcineurin-like_PHP"/>
</dbReference>
<dbReference type="SUPFAM" id="SSF56300">
    <property type="entry name" value="Metallo-dependent phosphatases"/>
    <property type="match status" value="1"/>
</dbReference>
<dbReference type="RefSeq" id="WP_174136081.1">
    <property type="nucleotide sequence ID" value="NZ_JABUFE010000002.1"/>
</dbReference>
<dbReference type="PANTHER" id="PTHR42850">
    <property type="entry name" value="METALLOPHOSPHOESTERASE"/>
    <property type="match status" value="1"/>
</dbReference>
<dbReference type="EMBL" id="JABUFE010000002">
    <property type="protein sequence ID" value="NSX54256.1"/>
    <property type="molecule type" value="Genomic_DNA"/>
</dbReference>
<dbReference type="InterPro" id="IPR050126">
    <property type="entry name" value="Ap4A_hydrolase"/>
</dbReference>
<keyword evidence="3" id="KW-1185">Reference proteome</keyword>
<dbReference type="PANTHER" id="PTHR42850:SF4">
    <property type="entry name" value="ZINC-DEPENDENT ENDOPOLYPHOSPHATASE"/>
    <property type="match status" value="1"/>
</dbReference>
<reference evidence="2 3" key="1">
    <citation type="submission" date="2020-06" db="EMBL/GenBank/DDBJ databases">
        <title>Sulfitobacter algicola sp. nov., isolated from green algae.</title>
        <authorList>
            <person name="Wang C."/>
        </authorList>
    </citation>
    <scope>NUCLEOTIDE SEQUENCE [LARGE SCALE GENOMIC DNA]</scope>
    <source>
        <strain evidence="2 3">1151</strain>
    </source>
</reference>
<feature type="domain" description="Calcineurin-like phosphoesterase" evidence="1">
    <location>
        <begin position="3"/>
        <end position="200"/>
    </location>
</feature>
<comment type="caution">
    <text evidence="2">The sequence shown here is derived from an EMBL/GenBank/DDBJ whole genome shotgun (WGS) entry which is preliminary data.</text>
</comment>
<dbReference type="InterPro" id="IPR029052">
    <property type="entry name" value="Metallo-depent_PP-like"/>
</dbReference>
<dbReference type="Gene3D" id="3.60.21.10">
    <property type="match status" value="1"/>
</dbReference>
<protein>
    <submittedName>
        <fullName evidence="2">Serine/threonine protein phosphatase</fullName>
    </submittedName>
</protein>
<evidence type="ECO:0000313" key="3">
    <source>
        <dbReference type="Proteomes" id="UP000777935"/>
    </source>
</evidence>
<dbReference type="Pfam" id="PF00149">
    <property type="entry name" value="Metallophos"/>
    <property type="match status" value="1"/>
</dbReference>